<reference evidence="1" key="1">
    <citation type="submission" date="2009-10" db="EMBL/GenBank/DDBJ databases">
        <title>Diversity of trophic interactions inside an arsenic-rich microbial ecosystem.</title>
        <authorList>
            <person name="Bertin P.N."/>
            <person name="Heinrich-Salmeron A."/>
            <person name="Pelletier E."/>
            <person name="Goulhen-Chollet F."/>
            <person name="Arsene-Ploetze F."/>
            <person name="Gallien S."/>
            <person name="Calteau A."/>
            <person name="Vallenet D."/>
            <person name="Casiot C."/>
            <person name="Chane-Woon-Ming B."/>
            <person name="Giloteaux L."/>
            <person name="Barakat M."/>
            <person name="Bonnefoy V."/>
            <person name="Bruneel O."/>
            <person name="Chandler M."/>
            <person name="Cleiss J."/>
            <person name="Duran R."/>
            <person name="Elbaz-Poulichet F."/>
            <person name="Fonknechten N."/>
            <person name="Lauga B."/>
            <person name="Mornico D."/>
            <person name="Ortet P."/>
            <person name="Schaeffer C."/>
            <person name="Siguier P."/>
            <person name="Alexander Thil Smith A."/>
            <person name="Van Dorsselaer A."/>
            <person name="Weissenbach J."/>
            <person name="Medigue C."/>
            <person name="Le Paslier D."/>
        </authorList>
    </citation>
    <scope>NUCLEOTIDE SEQUENCE</scope>
</reference>
<evidence type="ECO:0000313" key="1">
    <source>
        <dbReference type="EMBL" id="CBI02759.1"/>
    </source>
</evidence>
<proteinExistence type="predicted"/>
<dbReference type="EMBL" id="CABO01000041">
    <property type="protein sequence ID" value="CBI02759.1"/>
    <property type="molecule type" value="Genomic_DNA"/>
</dbReference>
<gene>
    <name evidence="1" type="ORF">CARN4_2603</name>
</gene>
<organism evidence="1">
    <name type="scientific">mine drainage metagenome</name>
    <dbReference type="NCBI Taxonomy" id="410659"/>
    <lineage>
        <taxon>unclassified sequences</taxon>
        <taxon>metagenomes</taxon>
        <taxon>ecological metagenomes</taxon>
    </lineage>
</organism>
<comment type="caution">
    <text evidence="1">The sequence shown here is derived from an EMBL/GenBank/DDBJ whole genome shotgun (WGS) entry which is preliminary data.</text>
</comment>
<accession>E6Q6D4</accession>
<protein>
    <submittedName>
        <fullName evidence="1">Uncharacterized protein</fullName>
    </submittedName>
</protein>
<dbReference type="AlphaFoldDB" id="E6Q6D4"/>
<name>E6Q6D4_9ZZZZ</name>
<sequence length="226" mass="23640">MRFLRAATVSAVLLSLLLNACSGGSGSIPPAAQGGVGESTLPAGLLEQKALIENSGFTKQDLGHGTFRLVSTANPSKQVTITNTINGTSSFKTSTGVSGTITTRADGSIWLRVIDTNGKIFNKQIASPIIAGRVHTMAIASCTNYIELEDDLSNLQMAQDNFNWAVGEFIATFGVSALVIVLSGGSLGPLGYLGYALASANLLSDDDALHTEQTIYNRDRAAFHCA</sequence>